<keyword evidence="3" id="KW-1185">Reference proteome</keyword>
<evidence type="ECO:0000313" key="2">
    <source>
        <dbReference type="EMBL" id="KAF3568817.1"/>
    </source>
</evidence>
<sequence>MSDGQRLGTRRQVLSAMVRTSSKKKTVTIDEVFPDPVPNSMEEDRDSEVVADSEDEEQQPQNDMQEQLEPDGEDETQQDEET</sequence>
<dbReference type="EMBL" id="QGKV02000759">
    <property type="protein sequence ID" value="KAF3568817.1"/>
    <property type="molecule type" value="Genomic_DNA"/>
</dbReference>
<evidence type="ECO:0000313" key="3">
    <source>
        <dbReference type="Proteomes" id="UP000266723"/>
    </source>
</evidence>
<organism evidence="2 3">
    <name type="scientific">Brassica cretica</name>
    <name type="common">Mustard</name>
    <dbReference type="NCBI Taxonomy" id="69181"/>
    <lineage>
        <taxon>Eukaryota</taxon>
        <taxon>Viridiplantae</taxon>
        <taxon>Streptophyta</taxon>
        <taxon>Embryophyta</taxon>
        <taxon>Tracheophyta</taxon>
        <taxon>Spermatophyta</taxon>
        <taxon>Magnoliopsida</taxon>
        <taxon>eudicotyledons</taxon>
        <taxon>Gunneridae</taxon>
        <taxon>Pentapetalae</taxon>
        <taxon>rosids</taxon>
        <taxon>malvids</taxon>
        <taxon>Brassicales</taxon>
        <taxon>Brassicaceae</taxon>
        <taxon>Brassiceae</taxon>
        <taxon>Brassica</taxon>
    </lineage>
</organism>
<dbReference type="Proteomes" id="UP000266723">
    <property type="component" value="Unassembled WGS sequence"/>
</dbReference>
<feature type="compositionally biased region" description="Acidic residues" evidence="1">
    <location>
        <begin position="66"/>
        <end position="82"/>
    </location>
</feature>
<comment type="caution">
    <text evidence="2">The sequence shown here is derived from an EMBL/GenBank/DDBJ whole genome shotgun (WGS) entry which is preliminary data.</text>
</comment>
<feature type="region of interest" description="Disordered" evidence="1">
    <location>
        <begin position="1"/>
        <end position="82"/>
    </location>
</feature>
<protein>
    <submittedName>
        <fullName evidence="2">Uncharacterized protein</fullName>
    </submittedName>
</protein>
<proteinExistence type="predicted"/>
<reference evidence="2 3" key="1">
    <citation type="journal article" date="2020" name="BMC Genomics">
        <title>Intraspecific diversification of the crop wild relative Brassica cretica Lam. using demographic model selection.</title>
        <authorList>
            <person name="Kioukis A."/>
            <person name="Michalopoulou V.A."/>
            <person name="Briers L."/>
            <person name="Pirintsos S."/>
            <person name="Studholme D.J."/>
            <person name="Pavlidis P."/>
            <person name="Sarris P.F."/>
        </authorList>
    </citation>
    <scope>NUCLEOTIDE SEQUENCE [LARGE SCALE GENOMIC DNA]</scope>
    <source>
        <strain evidence="3">cv. PFS-1207/04</strain>
    </source>
</reference>
<gene>
    <name evidence="2" type="ORF">DY000_02017193</name>
</gene>
<name>A0ABQ7DB45_BRACR</name>
<feature type="compositionally biased region" description="Acidic residues" evidence="1">
    <location>
        <begin position="41"/>
        <end position="58"/>
    </location>
</feature>
<accession>A0ABQ7DB45</accession>
<evidence type="ECO:0000256" key="1">
    <source>
        <dbReference type="SAM" id="MobiDB-lite"/>
    </source>
</evidence>